<protein>
    <recommendedName>
        <fullName evidence="1">PPM-type phosphatase domain-containing protein</fullName>
    </recommendedName>
</protein>
<gene>
    <name evidence="2" type="ORF">CHA01nite_33040</name>
</gene>
<keyword evidence="3" id="KW-1185">Reference proteome</keyword>
<proteinExistence type="predicted"/>
<name>A0A511YQU4_9FLAO</name>
<evidence type="ECO:0000313" key="3">
    <source>
        <dbReference type="Proteomes" id="UP000321863"/>
    </source>
</evidence>
<dbReference type="AlphaFoldDB" id="A0A511YQU4"/>
<dbReference type="SUPFAM" id="SSF81606">
    <property type="entry name" value="PP2C-like"/>
    <property type="match status" value="1"/>
</dbReference>
<dbReference type="OrthoDB" id="654410at2"/>
<sequence>MNIYSALQIGDYHLNHCEDFLITKSIGSHKILCAVMDGCSTAMESQFASALTGKILRKIALGKNYEEMYRTDNRNTIEEELKDILKQLFTEILKVKNILLLDEKELLTTLILLLYDQKENQGIVLCIGDGLVCINGKITEFENGNKPDYFTYHLKEDFEDWYQNQTQIIIFDDLQDISIATDGISTFFKVKKADTEESIDPMNYICIDHEYHDSGEMLFRKLKKLEHRYGMKPTDDLAVIRIIK</sequence>
<reference evidence="2 3" key="1">
    <citation type="submission" date="2019-07" db="EMBL/GenBank/DDBJ databases">
        <title>Whole genome shotgun sequence of Chryseobacterium hagamense NBRC 105253.</title>
        <authorList>
            <person name="Hosoyama A."/>
            <person name="Uohara A."/>
            <person name="Ohji S."/>
            <person name="Ichikawa N."/>
        </authorList>
    </citation>
    <scope>NUCLEOTIDE SEQUENCE [LARGE SCALE GENOMIC DNA]</scope>
    <source>
        <strain evidence="2 3">NBRC 105253</strain>
    </source>
</reference>
<feature type="domain" description="PPM-type phosphatase" evidence="1">
    <location>
        <begin position="16"/>
        <end position="202"/>
    </location>
</feature>
<dbReference type="Pfam" id="PF13672">
    <property type="entry name" value="PP2C_2"/>
    <property type="match status" value="1"/>
</dbReference>
<dbReference type="Proteomes" id="UP000321863">
    <property type="component" value="Unassembled WGS sequence"/>
</dbReference>
<dbReference type="EMBL" id="BJYJ01000026">
    <property type="protein sequence ID" value="GEN77564.1"/>
    <property type="molecule type" value="Genomic_DNA"/>
</dbReference>
<dbReference type="Gene3D" id="3.60.40.10">
    <property type="entry name" value="PPM-type phosphatase domain"/>
    <property type="match status" value="1"/>
</dbReference>
<evidence type="ECO:0000259" key="1">
    <source>
        <dbReference type="Pfam" id="PF13672"/>
    </source>
</evidence>
<evidence type="ECO:0000313" key="2">
    <source>
        <dbReference type="EMBL" id="GEN77564.1"/>
    </source>
</evidence>
<comment type="caution">
    <text evidence="2">The sequence shown here is derived from an EMBL/GenBank/DDBJ whole genome shotgun (WGS) entry which is preliminary data.</text>
</comment>
<accession>A0A511YQU4</accession>
<dbReference type="RefSeq" id="WP_146943460.1">
    <property type="nucleotide sequence ID" value="NZ_BJYJ01000026.1"/>
</dbReference>
<dbReference type="InterPro" id="IPR001932">
    <property type="entry name" value="PPM-type_phosphatase-like_dom"/>
</dbReference>
<dbReference type="InterPro" id="IPR036457">
    <property type="entry name" value="PPM-type-like_dom_sf"/>
</dbReference>
<organism evidence="2 3">
    <name type="scientific">Chryseobacterium hagamense</name>
    <dbReference type="NCBI Taxonomy" id="395935"/>
    <lineage>
        <taxon>Bacteria</taxon>
        <taxon>Pseudomonadati</taxon>
        <taxon>Bacteroidota</taxon>
        <taxon>Flavobacteriia</taxon>
        <taxon>Flavobacteriales</taxon>
        <taxon>Weeksellaceae</taxon>
        <taxon>Chryseobacterium group</taxon>
        <taxon>Chryseobacterium</taxon>
    </lineage>
</organism>